<dbReference type="InterPro" id="IPR050922">
    <property type="entry name" value="LytR/CpsA/Psr_CW_biosynth"/>
</dbReference>
<dbReference type="InterPro" id="IPR004474">
    <property type="entry name" value="LytR_CpsA_psr"/>
</dbReference>
<dbReference type="AlphaFoldDB" id="A0A0F7HIS0"/>
<dbReference type="Pfam" id="PF03816">
    <property type="entry name" value="LytR_cpsA_psr"/>
    <property type="match status" value="1"/>
</dbReference>
<dbReference type="PANTHER" id="PTHR33392">
    <property type="entry name" value="POLYISOPRENYL-TEICHOIC ACID--PEPTIDOGLYCAN TEICHOIC ACID TRANSFERASE TAGU"/>
    <property type="match status" value="1"/>
</dbReference>
<feature type="region of interest" description="Disordered" evidence="2">
    <location>
        <begin position="354"/>
        <end position="465"/>
    </location>
</feature>
<feature type="domain" description="Cell envelope-related transcriptional attenuator" evidence="4">
    <location>
        <begin position="85"/>
        <end position="232"/>
    </location>
</feature>
<dbReference type="RefSeq" id="WP_046789598.1">
    <property type="nucleotide sequence ID" value="NZ_CP011366.1"/>
</dbReference>
<dbReference type="EMBL" id="FOTB01000004">
    <property type="protein sequence ID" value="SFK81195.1"/>
    <property type="molecule type" value="Genomic_DNA"/>
</dbReference>
<sequence>MKKFLYGAIIVLVIALVVIGAYLFNLFNAFQSGVNSSFEGTDREGSELREGDIDPSMDSFTVLILGVDENEARKEKNNMDTDDFRTDTMMLATFDKDADEVKLTGIPRDTLTYFPEQNYFDKITHAHREGGPDGSMKAVESLLNVPVDFYVRVNMSAVVDVVDAIGGVEFDVPFDMNEPNSNDDGRTKLEEGKQTLNGEEALAVVRSRRVDTDLGRGQRQLEMVEAILGKAKSTGALTKLDDLIKVVADNTKHNMKAKTIRSLAAYYSFNDIEFNSTQVRGSDYWNPGNGAYFYWANEEHLYTISKTLRETLGLEEPEPYDLINVRLADYITPYQYVDDYYLEEFEPEVPPYFMQEGYEPQFGDGFEIPDSNPEESIEGEGDIESNPEAMPEGESDEESTEEQSSEEPTQEESVQEESSEAPYNDGSGQNYDDGTGGQYDEQPAQEEYNGGTGGFEGNTRSYNGV</sequence>
<evidence type="ECO:0000313" key="5">
    <source>
        <dbReference type="EMBL" id="AKG73408.1"/>
    </source>
</evidence>
<dbReference type="GO" id="GO:0016787">
    <property type="term" value="F:hydrolase activity"/>
    <property type="evidence" value="ECO:0007669"/>
    <property type="project" value="UniProtKB-KW"/>
</dbReference>
<reference evidence="7" key="2">
    <citation type="submission" date="2015-04" db="EMBL/GenBank/DDBJ databases">
        <title>Complete genome sequence of Salinicoccus halodurans strain H3B36, isolated from the Qaidam basin of China.</title>
        <authorList>
            <person name="Ma Y."/>
            <person name="Jiang K."/>
            <person name="Xue Y."/>
        </authorList>
    </citation>
    <scope>NUCLEOTIDE SEQUENCE [LARGE SCALE GENOMIC DNA]</scope>
    <source>
        <strain evidence="7">H3B36</strain>
    </source>
</reference>
<reference evidence="6 8" key="3">
    <citation type="submission" date="2016-10" db="EMBL/GenBank/DDBJ databases">
        <authorList>
            <person name="Varghese N."/>
            <person name="Submissions S."/>
        </authorList>
    </citation>
    <scope>NUCLEOTIDE SEQUENCE [LARGE SCALE GENOMIC DNA]</scope>
    <source>
        <strain evidence="6 8">CGMCC 1.6501</strain>
    </source>
</reference>
<dbReference type="Proteomes" id="UP000183090">
    <property type="component" value="Unassembled WGS sequence"/>
</dbReference>
<proteinExistence type="inferred from homology"/>
<dbReference type="Gene3D" id="3.40.630.190">
    <property type="entry name" value="LCP protein"/>
    <property type="match status" value="1"/>
</dbReference>
<dbReference type="OrthoDB" id="27330at2"/>
<dbReference type="KEGG" id="shv:AAT16_03740"/>
<keyword evidence="5" id="KW-0378">Hydrolase</keyword>
<evidence type="ECO:0000313" key="8">
    <source>
        <dbReference type="Proteomes" id="UP000183090"/>
    </source>
</evidence>
<dbReference type="EMBL" id="CP011366">
    <property type="protein sequence ID" value="AKG73408.1"/>
    <property type="molecule type" value="Genomic_DNA"/>
</dbReference>
<reference evidence="5 7" key="1">
    <citation type="journal article" date="2015" name="Int. J. Syst. Evol. Microbiol.">
        <title>Complete genome sequence of Salinicoccus halodurans H3B36, isolated from the Qaidam Basin in China.</title>
        <authorList>
            <person name="Jiang K."/>
            <person name="Xue Y."/>
            <person name="Ma Y."/>
        </authorList>
    </citation>
    <scope>NUCLEOTIDE SEQUENCE [LARGE SCALE GENOMIC DNA]</scope>
    <source>
        <strain evidence="5 7">H3B36</strain>
    </source>
</reference>
<evidence type="ECO:0000256" key="2">
    <source>
        <dbReference type="SAM" id="MobiDB-lite"/>
    </source>
</evidence>
<dbReference type="PANTHER" id="PTHR33392:SF3">
    <property type="entry name" value="POLYISOPRENYL-TEICHOIC ACID--PEPTIDOGLYCAN TEICHOIC ACID TRANSFERASE TAGT"/>
    <property type="match status" value="1"/>
</dbReference>
<keyword evidence="3" id="KW-0472">Membrane</keyword>
<evidence type="ECO:0000256" key="3">
    <source>
        <dbReference type="SAM" id="Phobius"/>
    </source>
</evidence>
<dbReference type="Proteomes" id="UP000034029">
    <property type="component" value="Chromosome"/>
</dbReference>
<keyword evidence="3" id="KW-0812">Transmembrane</keyword>
<accession>A0A0F7HIS0</accession>
<organism evidence="6 8">
    <name type="scientific">Salinicoccus halodurans</name>
    <dbReference type="NCBI Taxonomy" id="407035"/>
    <lineage>
        <taxon>Bacteria</taxon>
        <taxon>Bacillati</taxon>
        <taxon>Bacillota</taxon>
        <taxon>Bacilli</taxon>
        <taxon>Bacillales</taxon>
        <taxon>Staphylococcaceae</taxon>
        <taxon>Salinicoccus</taxon>
    </lineage>
</organism>
<protein>
    <submittedName>
        <fullName evidence="5">Alpha/beta hydrolase</fullName>
    </submittedName>
    <submittedName>
        <fullName evidence="6">Transcriptional attenuator, LytR family</fullName>
    </submittedName>
</protein>
<comment type="similarity">
    <text evidence="1">Belongs to the LytR/CpsA/Psr (LCP) family.</text>
</comment>
<dbReference type="NCBIfam" id="TIGR00350">
    <property type="entry name" value="lytR_cpsA_psr"/>
    <property type="match status" value="1"/>
</dbReference>
<feature type="compositionally biased region" description="Acidic residues" evidence="2">
    <location>
        <begin position="372"/>
        <end position="419"/>
    </location>
</feature>
<evidence type="ECO:0000313" key="6">
    <source>
        <dbReference type="EMBL" id="SFK81195.1"/>
    </source>
</evidence>
<keyword evidence="7" id="KW-1185">Reference proteome</keyword>
<evidence type="ECO:0000259" key="4">
    <source>
        <dbReference type="Pfam" id="PF03816"/>
    </source>
</evidence>
<gene>
    <name evidence="5" type="ORF">AAT16_03740</name>
    <name evidence="6" type="ORF">SAMN05216235_1772</name>
</gene>
<feature type="transmembrane region" description="Helical" evidence="3">
    <location>
        <begin position="5"/>
        <end position="27"/>
    </location>
</feature>
<evidence type="ECO:0000256" key="1">
    <source>
        <dbReference type="ARBA" id="ARBA00006068"/>
    </source>
</evidence>
<keyword evidence="3" id="KW-1133">Transmembrane helix</keyword>
<evidence type="ECO:0000313" key="7">
    <source>
        <dbReference type="Proteomes" id="UP000034029"/>
    </source>
</evidence>
<name>A0A0F7HIS0_9STAP</name>